<dbReference type="InterPro" id="IPR032816">
    <property type="entry name" value="VTT_dom"/>
</dbReference>
<evidence type="ECO:0000313" key="9">
    <source>
        <dbReference type="Proteomes" id="UP000308038"/>
    </source>
</evidence>
<keyword evidence="2" id="KW-1003">Cell membrane</keyword>
<feature type="transmembrane region" description="Helical" evidence="6">
    <location>
        <begin position="6"/>
        <end position="27"/>
    </location>
</feature>
<name>A0ABY2QGL1_9SPHN</name>
<evidence type="ECO:0000256" key="1">
    <source>
        <dbReference type="ARBA" id="ARBA00004651"/>
    </source>
</evidence>
<keyword evidence="9" id="KW-1185">Reference proteome</keyword>
<feature type="transmembrane region" description="Helical" evidence="6">
    <location>
        <begin position="140"/>
        <end position="160"/>
    </location>
</feature>
<reference evidence="8 9" key="1">
    <citation type="submission" date="2019-04" db="EMBL/GenBank/DDBJ databases">
        <title>Microbes associate with the intestines of laboratory mice.</title>
        <authorList>
            <person name="Navarre W."/>
            <person name="Wong E."/>
            <person name="Huang K.C."/>
            <person name="Tropini C."/>
            <person name="Ng K."/>
            <person name="Yu B."/>
        </authorList>
    </citation>
    <scope>NUCLEOTIDE SEQUENCE [LARGE SCALE GENOMIC DNA]</scope>
    <source>
        <strain evidence="8 9">NM83_B4-11</strain>
    </source>
</reference>
<dbReference type="Pfam" id="PF09335">
    <property type="entry name" value="VTT_dom"/>
    <property type="match status" value="1"/>
</dbReference>
<dbReference type="InterPro" id="IPR051311">
    <property type="entry name" value="DedA_domain"/>
</dbReference>
<comment type="subcellular location">
    <subcellularLocation>
        <location evidence="1">Cell membrane</location>
        <topology evidence="1">Multi-pass membrane protein</topology>
    </subcellularLocation>
</comment>
<feature type="transmembrane region" description="Helical" evidence="6">
    <location>
        <begin position="48"/>
        <end position="69"/>
    </location>
</feature>
<sequence>MTEFIIDWIAWGGYIGIFLLMALENVVPPVPSEVIMGLGGIAVARGDMAMIPLILWGTAGTTVGNMFWYEIGRRMGVVRFKPFVDRHQRWLTMEWEDVERLNRFFHRHGHWVVFVFRFLPSFRTLISLPAGMAKMPLWKFLLFTFVGSAIWNTVLAGAGLFLGRRFEELDRYVGPVAIGLTVLIIAGYLYRVITWKPSGERPGN</sequence>
<evidence type="ECO:0000256" key="3">
    <source>
        <dbReference type="ARBA" id="ARBA00022692"/>
    </source>
</evidence>
<dbReference type="EMBL" id="SSTI01000006">
    <property type="protein sequence ID" value="THG39792.1"/>
    <property type="molecule type" value="Genomic_DNA"/>
</dbReference>
<evidence type="ECO:0000256" key="5">
    <source>
        <dbReference type="ARBA" id="ARBA00023136"/>
    </source>
</evidence>
<evidence type="ECO:0000256" key="6">
    <source>
        <dbReference type="SAM" id="Phobius"/>
    </source>
</evidence>
<organism evidence="8 9">
    <name type="scientific">Sphingomonas olei</name>
    <dbReference type="NCBI Taxonomy" id="1886787"/>
    <lineage>
        <taxon>Bacteria</taxon>
        <taxon>Pseudomonadati</taxon>
        <taxon>Pseudomonadota</taxon>
        <taxon>Alphaproteobacteria</taxon>
        <taxon>Sphingomonadales</taxon>
        <taxon>Sphingomonadaceae</taxon>
        <taxon>Sphingomonas</taxon>
    </lineage>
</organism>
<keyword evidence="5 6" id="KW-0472">Membrane</keyword>
<proteinExistence type="predicted"/>
<keyword evidence="4 6" id="KW-1133">Transmembrane helix</keyword>
<feature type="domain" description="VTT" evidence="7">
    <location>
        <begin position="30"/>
        <end position="159"/>
    </location>
</feature>
<keyword evidence="3 6" id="KW-0812">Transmembrane</keyword>
<evidence type="ECO:0000256" key="4">
    <source>
        <dbReference type="ARBA" id="ARBA00022989"/>
    </source>
</evidence>
<accession>A0ABY2QGL1</accession>
<evidence type="ECO:0000259" key="7">
    <source>
        <dbReference type="Pfam" id="PF09335"/>
    </source>
</evidence>
<feature type="transmembrane region" description="Helical" evidence="6">
    <location>
        <begin position="172"/>
        <end position="193"/>
    </location>
</feature>
<comment type="caution">
    <text evidence="8">The sequence shown here is derived from an EMBL/GenBank/DDBJ whole genome shotgun (WGS) entry which is preliminary data.</text>
</comment>
<dbReference type="PANTHER" id="PTHR42709">
    <property type="entry name" value="ALKALINE PHOSPHATASE LIKE PROTEIN"/>
    <property type="match status" value="1"/>
</dbReference>
<protein>
    <submittedName>
        <fullName evidence="8">DedA family protein</fullName>
    </submittedName>
</protein>
<gene>
    <name evidence="8" type="ORF">E5988_08945</name>
</gene>
<evidence type="ECO:0000256" key="2">
    <source>
        <dbReference type="ARBA" id="ARBA00022475"/>
    </source>
</evidence>
<evidence type="ECO:0000313" key="8">
    <source>
        <dbReference type="EMBL" id="THG39792.1"/>
    </source>
</evidence>
<dbReference type="PANTHER" id="PTHR42709:SF6">
    <property type="entry name" value="UNDECAPRENYL PHOSPHATE TRANSPORTER A"/>
    <property type="match status" value="1"/>
</dbReference>
<dbReference type="RefSeq" id="WP_136451469.1">
    <property type="nucleotide sequence ID" value="NZ_SSTI01000006.1"/>
</dbReference>
<dbReference type="Proteomes" id="UP000308038">
    <property type="component" value="Unassembled WGS sequence"/>
</dbReference>